<evidence type="ECO:0000256" key="1">
    <source>
        <dbReference type="ARBA" id="ARBA00004651"/>
    </source>
</evidence>
<dbReference type="PANTHER" id="PTHR34857:SF2">
    <property type="entry name" value="SLL0384 PROTEIN"/>
    <property type="match status" value="1"/>
</dbReference>
<evidence type="ECO:0000313" key="7">
    <source>
        <dbReference type="EMBL" id="QLH76784.1"/>
    </source>
</evidence>
<keyword evidence="5 6" id="KW-0472">Membrane</keyword>
<dbReference type="RefSeq" id="WP_179910719.1">
    <property type="nucleotide sequence ID" value="NZ_CP058910.1"/>
</dbReference>
<dbReference type="Pfam" id="PF02361">
    <property type="entry name" value="CbiQ"/>
    <property type="match status" value="1"/>
</dbReference>
<proteinExistence type="predicted"/>
<protein>
    <submittedName>
        <fullName evidence="7">Cobalt ECF transporter T component CbiQ</fullName>
    </submittedName>
</protein>
<evidence type="ECO:0000256" key="2">
    <source>
        <dbReference type="ARBA" id="ARBA00022475"/>
    </source>
</evidence>
<feature type="transmembrane region" description="Helical" evidence="6">
    <location>
        <begin position="92"/>
        <end position="112"/>
    </location>
</feature>
<evidence type="ECO:0000313" key="8">
    <source>
        <dbReference type="Proteomes" id="UP000509667"/>
    </source>
</evidence>
<evidence type="ECO:0000256" key="5">
    <source>
        <dbReference type="ARBA" id="ARBA00023136"/>
    </source>
</evidence>
<comment type="subcellular location">
    <subcellularLocation>
        <location evidence="1">Cell membrane</location>
        <topology evidence="1">Multi-pass membrane protein</topology>
    </subcellularLocation>
</comment>
<dbReference type="PANTHER" id="PTHR34857">
    <property type="entry name" value="SLL0384 PROTEIN"/>
    <property type="match status" value="1"/>
</dbReference>
<gene>
    <name evidence="7" type="primary">cbiQ</name>
    <name evidence="7" type="ORF">HZS55_05455</name>
</gene>
<name>A0A7D5P2Y8_9EURY</name>
<dbReference type="GO" id="GO:0006824">
    <property type="term" value="P:cobalt ion transport"/>
    <property type="evidence" value="ECO:0007669"/>
    <property type="project" value="InterPro"/>
</dbReference>
<feature type="transmembrane region" description="Helical" evidence="6">
    <location>
        <begin position="119"/>
        <end position="141"/>
    </location>
</feature>
<evidence type="ECO:0000256" key="6">
    <source>
        <dbReference type="SAM" id="Phobius"/>
    </source>
</evidence>
<reference evidence="7 8" key="1">
    <citation type="submission" date="2020-07" db="EMBL/GenBank/DDBJ databases">
        <title>Halosimplex pelagicum sp. nov. and Halosimplex rubrum sp. nov., isolated from salted brown alga Laminaria, and emended description of the genus Halosimplex.</title>
        <authorList>
            <person name="Cui H."/>
        </authorList>
    </citation>
    <scope>NUCLEOTIDE SEQUENCE [LARGE SCALE GENOMIC DNA]</scope>
    <source>
        <strain evidence="7 8">R27</strain>
    </source>
</reference>
<keyword evidence="2" id="KW-1003">Cell membrane</keyword>
<dbReference type="GeneID" id="56077288"/>
<dbReference type="InterPro" id="IPR003339">
    <property type="entry name" value="ABC/ECF_trnsptr_transmembrane"/>
</dbReference>
<accession>A0A7D5P2Y8</accession>
<feature type="transmembrane region" description="Helical" evidence="6">
    <location>
        <begin position="161"/>
        <end position="180"/>
    </location>
</feature>
<sequence length="265" mass="27756">MSRTDLLDRTLAGLSERARWFLLAEDTPARAGFLQAVAPSVKLVGLVALVALTVTRRDLPTVAALAALAGGLAVASRVPARTFLGRVAGPPAFALVAVAPQTLLMGGPTLAGTPLSAAGVGYVAVFSARVGVCVAFLSLLLLTTRFSDLLAGLARLRAPVIAVSLLAITYRYLLLFFAELERMARARRSRTVAEPDLRRTWRDSGNFLGTFLLRSVERGERVERAARARGGGGGPRPTAGRTPFGRADAVFALVVLAAVVGVGLA</sequence>
<dbReference type="KEGG" id="hrr:HZS55_05455"/>
<dbReference type="GO" id="GO:0043190">
    <property type="term" value="C:ATP-binding cassette (ABC) transporter complex"/>
    <property type="evidence" value="ECO:0007669"/>
    <property type="project" value="InterPro"/>
</dbReference>
<evidence type="ECO:0000256" key="4">
    <source>
        <dbReference type="ARBA" id="ARBA00022989"/>
    </source>
</evidence>
<keyword evidence="8" id="KW-1185">Reference proteome</keyword>
<dbReference type="InterPro" id="IPR012809">
    <property type="entry name" value="ECF_CbiQ"/>
</dbReference>
<dbReference type="EMBL" id="CP058910">
    <property type="protein sequence ID" value="QLH76784.1"/>
    <property type="molecule type" value="Genomic_DNA"/>
</dbReference>
<dbReference type="NCBIfam" id="TIGR02454">
    <property type="entry name" value="ECF_T_CbiQ"/>
    <property type="match status" value="1"/>
</dbReference>
<dbReference type="InterPro" id="IPR051611">
    <property type="entry name" value="ECF_transporter_component"/>
</dbReference>
<feature type="transmembrane region" description="Helical" evidence="6">
    <location>
        <begin position="61"/>
        <end position="80"/>
    </location>
</feature>
<dbReference type="CDD" id="cd16914">
    <property type="entry name" value="EcfT"/>
    <property type="match status" value="1"/>
</dbReference>
<keyword evidence="4 6" id="KW-1133">Transmembrane helix</keyword>
<keyword evidence="3 6" id="KW-0812">Transmembrane</keyword>
<dbReference type="AlphaFoldDB" id="A0A7D5P2Y8"/>
<dbReference type="Proteomes" id="UP000509667">
    <property type="component" value="Chromosome"/>
</dbReference>
<feature type="transmembrane region" description="Helical" evidence="6">
    <location>
        <begin position="33"/>
        <end position="54"/>
    </location>
</feature>
<evidence type="ECO:0000256" key="3">
    <source>
        <dbReference type="ARBA" id="ARBA00022692"/>
    </source>
</evidence>
<organism evidence="7 8">
    <name type="scientific">Halosimplex rubrum</name>
    <dbReference type="NCBI Taxonomy" id="869889"/>
    <lineage>
        <taxon>Archaea</taxon>
        <taxon>Methanobacteriati</taxon>
        <taxon>Methanobacteriota</taxon>
        <taxon>Stenosarchaea group</taxon>
        <taxon>Halobacteria</taxon>
        <taxon>Halobacteriales</taxon>
        <taxon>Haloarculaceae</taxon>
        <taxon>Halosimplex</taxon>
    </lineage>
</organism>
<dbReference type="OrthoDB" id="51610at2157"/>